<reference evidence="8" key="2">
    <citation type="journal article" date="2018" name="BMC Genomics">
        <title>Genomic insights into host adaptation between the wheat stripe rust pathogen (Puccinia striiformis f. sp. tritici) and the barley stripe rust pathogen (Puccinia striiformis f. sp. hordei).</title>
        <authorList>
            <person name="Xia C."/>
            <person name="Wang M."/>
            <person name="Yin C."/>
            <person name="Cornejo O.E."/>
            <person name="Hulbert S.H."/>
            <person name="Chen X."/>
        </authorList>
    </citation>
    <scope>NUCLEOTIDE SEQUENCE [LARGE SCALE GENOMIC DNA]</scope>
    <source>
        <strain evidence="8">93TX-2</strain>
    </source>
</reference>
<keyword evidence="2" id="KW-0805">Transcription regulation</keyword>
<dbReference type="Gene3D" id="3.80.10.10">
    <property type="entry name" value="Ribonuclease Inhibitor"/>
    <property type="match status" value="1"/>
</dbReference>
<feature type="non-terminal residue" evidence="7">
    <location>
        <position position="1"/>
    </location>
</feature>
<evidence type="ECO:0000313" key="7">
    <source>
        <dbReference type="EMBL" id="POW20777.1"/>
    </source>
</evidence>
<gene>
    <name evidence="7" type="ORF">PSHT_03144</name>
</gene>
<dbReference type="PANTHER" id="PTHR11988:SF27">
    <property type="entry name" value="GH27708P"/>
    <property type="match status" value="1"/>
</dbReference>
<feature type="region of interest" description="Disordered" evidence="6">
    <location>
        <begin position="142"/>
        <end position="184"/>
    </location>
</feature>
<keyword evidence="5" id="KW-0539">Nucleus</keyword>
<comment type="caution">
    <text evidence="7">The sequence shown here is derived from an EMBL/GenBank/DDBJ whole genome shotgun (WGS) entry which is preliminary data.</text>
</comment>
<keyword evidence="8" id="KW-1185">Reference proteome</keyword>
<comment type="subcellular location">
    <subcellularLocation>
        <location evidence="1">Nucleus</location>
    </subcellularLocation>
</comment>
<keyword evidence="3" id="KW-0238">DNA-binding</keyword>
<evidence type="ECO:0000256" key="3">
    <source>
        <dbReference type="ARBA" id="ARBA00023125"/>
    </source>
</evidence>
<evidence type="ECO:0000256" key="6">
    <source>
        <dbReference type="SAM" id="MobiDB-lite"/>
    </source>
</evidence>
<dbReference type="SUPFAM" id="SSF52047">
    <property type="entry name" value="RNI-like"/>
    <property type="match status" value="1"/>
</dbReference>
<reference evidence="8" key="3">
    <citation type="journal article" date="2018" name="Mol. Plant Microbe Interact.">
        <title>Genome sequence resources for the wheat stripe rust pathogen (Puccinia striiformis f. sp. tritici) and the barley stripe rust pathogen (Puccinia striiformis f. sp. hordei).</title>
        <authorList>
            <person name="Xia C."/>
            <person name="Wang M."/>
            <person name="Yin C."/>
            <person name="Cornejo O.E."/>
            <person name="Hulbert S.H."/>
            <person name="Chen X."/>
        </authorList>
    </citation>
    <scope>NUCLEOTIDE SEQUENCE [LARGE SCALE GENOMIC DNA]</scope>
    <source>
        <strain evidence="8">93TX-2</strain>
    </source>
</reference>
<evidence type="ECO:0000313" key="8">
    <source>
        <dbReference type="Proteomes" id="UP000238274"/>
    </source>
</evidence>
<accession>A0A2S4WGE6</accession>
<evidence type="ECO:0000256" key="2">
    <source>
        <dbReference type="ARBA" id="ARBA00023015"/>
    </source>
</evidence>
<dbReference type="VEuPathDB" id="FungiDB:PSTT_04863"/>
<dbReference type="GO" id="GO:0005634">
    <property type="term" value="C:nucleus"/>
    <property type="evidence" value="ECO:0007669"/>
    <property type="project" value="UniProtKB-SubCell"/>
</dbReference>
<name>A0A2S4WGE6_9BASI</name>
<protein>
    <submittedName>
        <fullName evidence="7">Uncharacterized protein</fullName>
    </submittedName>
</protein>
<dbReference type="PANTHER" id="PTHR11988">
    <property type="entry name" value="THYROTROPH EMBRYONIC FACTOR RELATED"/>
    <property type="match status" value="1"/>
</dbReference>
<keyword evidence="4" id="KW-0804">Transcription</keyword>
<organism evidence="7 8">
    <name type="scientific">Puccinia striiformis</name>
    <dbReference type="NCBI Taxonomy" id="27350"/>
    <lineage>
        <taxon>Eukaryota</taxon>
        <taxon>Fungi</taxon>
        <taxon>Dikarya</taxon>
        <taxon>Basidiomycota</taxon>
        <taxon>Pucciniomycotina</taxon>
        <taxon>Pucciniomycetes</taxon>
        <taxon>Pucciniales</taxon>
        <taxon>Pucciniaceae</taxon>
        <taxon>Puccinia</taxon>
    </lineage>
</organism>
<dbReference type="EMBL" id="PKSM01000029">
    <property type="protein sequence ID" value="POW20777.1"/>
    <property type="molecule type" value="Genomic_DNA"/>
</dbReference>
<sequence length="537" mass="61187">PVCTVMAKLTHLPAELVHRIIDLLINQYYTHSDAHHHDLDHHGIQEERHRSRPHLELKDSFDIRYILDNPNDSTSPRESETLLGVSWPQGKPADSCKPHLIQPWNILRLRFYRSPIQSTFAIEALFKNVELKNRVQATVFHEALTRPSPTNGPENTRGPPDTPDRSNVQTTDIQLPGINPSGPNRLARHVRSLQFTWTGPCSMTAGGGSLICDIIRCCPFLENIAISPIFLVECKEPIFEALASRKLIKEFVVLGNVDTDPIYFQWDMDEFYNQLFSKWACLDTIELVRLSRRPTDKTKTIPQSIPVLNLALRTIILKDPHLDENSLACLLKGTMETLRTLKLIDFLSSVDRAGLYRILTECTSPDLEVLTIEIDYTWDMIKRGDENSKDPSRNGALMDLVFKNSSALRKLKCLSIAGFIVGPEFLELLPQSLVKLAWDETEITSAALVKVLWSSHQQPQDTRDGPGTHHQMWLPNLKCLSVRDDNKWHCRDRKAVEEALKVRGVCFHPICGRSYGSQFDDDGPIIDHLHRALMYEY</sequence>
<dbReference type="InterPro" id="IPR032675">
    <property type="entry name" value="LRR_dom_sf"/>
</dbReference>
<evidence type="ECO:0000256" key="5">
    <source>
        <dbReference type="ARBA" id="ARBA00023242"/>
    </source>
</evidence>
<dbReference type="GO" id="GO:0000981">
    <property type="term" value="F:DNA-binding transcription factor activity, RNA polymerase II-specific"/>
    <property type="evidence" value="ECO:0007669"/>
    <property type="project" value="TreeGrafter"/>
</dbReference>
<reference evidence="7 8" key="1">
    <citation type="submission" date="2017-12" db="EMBL/GenBank/DDBJ databases">
        <title>Gene loss provides genomic basis for host adaptation in cereal stripe rust fungi.</title>
        <authorList>
            <person name="Xia C."/>
        </authorList>
    </citation>
    <scope>NUCLEOTIDE SEQUENCE [LARGE SCALE GENOMIC DNA]</scope>
    <source>
        <strain evidence="7 8">93TX-2</strain>
    </source>
</reference>
<dbReference type="GO" id="GO:0000978">
    <property type="term" value="F:RNA polymerase II cis-regulatory region sequence-specific DNA binding"/>
    <property type="evidence" value="ECO:0007669"/>
    <property type="project" value="TreeGrafter"/>
</dbReference>
<dbReference type="InterPro" id="IPR040223">
    <property type="entry name" value="PAR_bZIP"/>
</dbReference>
<dbReference type="VEuPathDB" id="FungiDB:PSHT_03144"/>
<evidence type="ECO:0000256" key="4">
    <source>
        <dbReference type="ARBA" id="ARBA00023163"/>
    </source>
</evidence>
<proteinExistence type="predicted"/>
<dbReference type="AlphaFoldDB" id="A0A2S4WGE6"/>
<evidence type="ECO:0000256" key="1">
    <source>
        <dbReference type="ARBA" id="ARBA00004123"/>
    </source>
</evidence>
<dbReference type="OrthoDB" id="2496846at2759"/>
<dbReference type="Proteomes" id="UP000238274">
    <property type="component" value="Unassembled WGS sequence"/>
</dbReference>